<dbReference type="Pfam" id="PF25876">
    <property type="entry name" value="HH_MFP_RND"/>
    <property type="match status" value="1"/>
</dbReference>
<evidence type="ECO:0000259" key="8">
    <source>
        <dbReference type="Pfam" id="PF25954"/>
    </source>
</evidence>
<evidence type="ECO:0000259" key="9">
    <source>
        <dbReference type="Pfam" id="PF25967"/>
    </source>
</evidence>
<evidence type="ECO:0000313" key="11">
    <source>
        <dbReference type="Proteomes" id="UP001524587"/>
    </source>
</evidence>
<dbReference type="PANTHER" id="PTHR30469">
    <property type="entry name" value="MULTIDRUG RESISTANCE PROTEIN MDTA"/>
    <property type="match status" value="1"/>
</dbReference>
<keyword evidence="5" id="KW-0812">Transmembrane</keyword>
<evidence type="ECO:0000256" key="3">
    <source>
        <dbReference type="ARBA" id="ARBA00022448"/>
    </source>
</evidence>
<dbReference type="SUPFAM" id="SSF111369">
    <property type="entry name" value="HlyD-like secretion proteins"/>
    <property type="match status" value="1"/>
</dbReference>
<keyword evidence="5" id="KW-0472">Membrane</keyword>
<dbReference type="InterPro" id="IPR058627">
    <property type="entry name" value="MdtA-like_C"/>
</dbReference>
<dbReference type="InterPro" id="IPR058624">
    <property type="entry name" value="MdtA-like_HH"/>
</dbReference>
<dbReference type="Gene3D" id="1.10.287.470">
    <property type="entry name" value="Helix hairpin bin"/>
    <property type="match status" value="1"/>
</dbReference>
<keyword evidence="5" id="KW-1133">Transmembrane helix</keyword>
<name>A0ABT1W248_9PROT</name>
<keyword evidence="11" id="KW-1185">Reference proteome</keyword>
<dbReference type="Proteomes" id="UP001524587">
    <property type="component" value="Unassembled WGS sequence"/>
</dbReference>
<organism evidence="10 11">
    <name type="scientific">Endosaccharibacter trunci</name>
    <dbReference type="NCBI Taxonomy" id="2812733"/>
    <lineage>
        <taxon>Bacteria</taxon>
        <taxon>Pseudomonadati</taxon>
        <taxon>Pseudomonadota</taxon>
        <taxon>Alphaproteobacteria</taxon>
        <taxon>Acetobacterales</taxon>
        <taxon>Acetobacteraceae</taxon>
        <taxon>Endosaccharibacter</taxon>
    </lineage>
</organism>
<evidence type="ECO:0000313" key="10">
    <source>
        <dbReference type="EMBL" id="MCQ8276949.1"/>
    </source>
</evidence>
<comment type="subcellular location">
    <subcellularLocation>
        <location evidence="1">Cell envelope</location>
    </subcellularLocation>
</comment>
<evidence type="ECO:0000256" key="1">
    <source>
        <dbReference type="ARBA" id="ARBA00004196"/>
    </source>
</evidence>
<reference evidence="10 11" key="1">
    <citation type="submission" date="2022-06" db="EMBL/GenBank/DDBJ databases">
        <title>Endosaccharibacter gen. nov., sp. nov., endophytic bacteria isolated from sugarcane.</title>
        <authorList>
            <person name="Pitiwittayakul N."/>
            <person name="Yukphan P."/>
            <person name="Charoenyingcharoen P."/>
            <person name="Tanasupawat S."/>
        </authorList>
    </citation>
    <scope>NUCLEOTIDE SEQUENCE [LARGE SCALE GENOMIC DNA]</scope>
    <source>
        <strain evidence="10 11">KSS8</strain>
    </source>
</reference>
<accession>A0ABT1W248</accession>
<dbReference type="Gene3D" id="2.40.50.100">
    <property type="match status" value="1"/>
</dbReference>
<feature type="transmembrane region" description="Helical" evidence="5">
    <location>
        <begin position="21"/>
        <end position="43"/>
    </location>
</feature>
<dbReference type="Pfam" id="PF25917">
    <property type="entry name" value="BSH_RND"/>
    <property type="match status" value="1"/>
</dbReference>
<evidence type="ECO:0000256" key="2">
    <source>
        <dbReference type="ARBA" id="ARBA00009477"/>
    </source>
</evidence>
<proteinExistence type="inferred from homology"/>
<evidence type="ECO:0000256" key="5">
    <source>
        <dbReference type="SAM" id="Phobius"/>
    </source>
</evidence>
<dbReference type="PANTHER" id="PTHR30469:SF37">
    <property type="entry name" value="RAGD PROTEIN"/>
    <property type="match status" value="1"/>
</dbReference>
<feature type="domain" description="CusB-like beta-barrel" evidence="8">
    <location>
        <begin position="248"/>
        <end position="317"/>
    </location>
</feature>
<dbReference type="InterPro" id="IPR006143">
    <property type="entry name" value="RND_pump_MFP"/>
</dbReference>
<dbReference type="InterPro" id="IPR058625">
    <property type="entry name" value="MdtA-like_BSH"/>
</dbReference>
<dbReference type="InterPro" id="IPR058792">
    <property type="entry name" value="Beta-barrel_RND_2"/>
</dbReference>
<gene>
    <name evidence="10" type="ORF">NFI95_00600</name>
</gene>
<sequence>MTAQHREPPVPAAPGPNRRKRVGGAVPAGVVIVAVVLAAFGIWTRTDHVDALSREAEDAAIPRVQVIEPGPGPKQRSLVLPGNLNAWYQAPIYAQVAGYVKMWYKDFGAPVKAGDLLAVIDSPTVDAQLAQAKANLEVAETQYKLADVTARRYQALSGTQAVSQQDVDVQTAAAAARKAQVDAATHEVARWEAQHAFERVVAPFDGVVTSRSTDVGDYVNAGGGDLNRQGSASELFSVADIHAIRLFVSVPQDYSDVLKPGLTATFTLPQNPGETFKATYLTTANAVSTQTRTVTVEFVVQNPNHELWPGSFASVKMVVPGDPRILVVPEQALLFRSQGMQVALLDAQDRVHLQNVTLGLNLGKTVQVLAGLKPNDRIINNPSLGLLEGQQVKTVQAVAGYNDGPVAPRGQPARAGNQTVEPAPGGDEPEAGVKQ</sequence>
<evidence type="ECO:0000256" key="4">
    <source>
        <dbReference type="SAM" id="MobiDB-lite"/>
    </source>
</evidence>
<evidence type="ECO:0000259" key="6">
    <source>
        <dbReference type="Pfam" id="PF25876"/>
    </source>
</evidence>
<dbReference type="Gene3D" id="2.40.30.170">
    <property type="match status" value="1"/>
</dbReference>
<protein>
    <submittedName>
        <fullName evidence="10">Efflux RND transporter periplasmic adaptor subunit</fullName>
    </submittedName>
</protein>
<comment type="similarity">
    <text evidence="2">Belongs to the membrane fusion protein (MFP) (TC 8.A.1) family.</text>
</comment>
<dbReference type="RefSeq" id="WP_422862394.1">
    <property type="nucleotide sequence ID" value="NZ_JAMSKV010000001.1"/>
</dbReference>
<dbReference type="Pfam" id="PF25954">
    <property type="entry name" value="Beta-barrel_RND_2"/>
    <property type="match status" value="1"/>
</dbReference>
<feature type="domain" description="Multidrug resistance protein MdtA-like alpha-helical hairpin" evidence="6">
    <location>
        <begin position="128"/>
        <end position="185"/>
    </location>
</feature>
<dbReference type="Gene3D" id="2.40.420.20">
    <property type="match status" value="1"/>
</dbReference>
<feature type="domain" description="Multidrug resistance protein MdtA-like barrel-sandwich hybrid" evidence="7">
    <location>
        <begin position="90"/>
        <end position="222"/>
    </location>
</feature>
<feature type="region of interest" description="Disordered" evidence="4">
    <location>
        <begin position="401"/>
        <end position="435"/>
    </location>
</feature>
<feature type="domain" description="Multidrug resistance protein MdtA-like C-terminal permuted SH3" evidence="9">
    <location>
        <begin position="326"/>
        <end position="379"/>
    </location>
</feature>
<dbReference type="Pfam" id="PF25967">
    <property type="entry name" value="RND-MFP_C"/>
    <property type="match status" value="1"/>
</dbReference>
<dbReference type="EMBL" id="JAMSKV010000001">
    <property type="protein sequence ID" value="MCQ8276949.1"/>
    <property type="molecule type" value="Genomic_DNA"/>
</dbReference>
<keyword evidence="3" id="KW-0813">Transport</keyword>
<comment type="caution">
    <text evidence="10">The sequence shown here is derived from an EMBL/GenBank/DDBJ whole genome shotgun (WGS) entry which is preliminary data.</text>
</comment>
<dbReference type="NCBIfam" id="TIGR01730">
    <property type="entry name" value="RND_mfp"/>
    <property type="match status" value="1"/>
</dbReference>
<evidence type="ECO:0000259" key="7">
    <source>
        <dbReference type="Pfam" id="PF25917"/>
    </source>
</evidence>